<gene>
    <name evidence="3" type="ORF">PV11_09295</name>
</gene>
<proteinExistence type="predicted"/>
<dbReference type="Gene3D" id="2.60.130.10">
    <property type="entry name" value="Aromatic compound dioxygenase"/>
    <property type="match status" value="1"/>
</dbReference>
<dbReference type="GO" id="GO:0005506">
    <property type="term" value="F:iron ion binding"/>
    <property type="evidence" value="ECO:0007669"/>
    <property type="project" value="InterPro"/>
</dbReference>
<feature type="compositionally biased region" description="Polar residues" evidence="1">
    <location>
        <begin position="89"/>
        <end position="98"/>
    </location>
</feature>
<dbReference type="HOGENOM" id="CLU_027719_0_1_1"/>
<dbReference type="STRING" id="1016849.A0A0D1VNG2"/>
<keyword evidence="2" id="KW-0732">Signal</keyword>
<dbReference type="InterPro" id="IPR015889">
    <property type="entry name" value="Intradiol_dOase_core"/>
</dbReference>
<dbReference type="PANTHER" id="PTHR34315:SF9">
    <property type="entry name" value="INTRADIOL RING-CLEAVAGE DIOXYGENASES DOMAIN-CONTAINING PROTEIN-RELATED"/>
    <property type="match status" value="1"/>
</dbReference>
<organism evidence="3 4">
    <name type="scientific">Exophiala sideris</name>
    <dbReference type="NCBI Taxonomy" id="1016849"/>
    <lineage>
        <taxon>Eukaryota</taxon>
        <taxon>Fungi</taxon>
        <taxon>Dikarya</taxon>
        <taxon>Ascomycota</taxon>
        <taxon>Pezizomycotina</taxon>
        <taxon>Eurotiomycetes</taxon>
        <taxon>Chaetothyriomycetidae</taxon>
        <taxon>Chaetothyriales</taxon>
        <taxon>Herpotrichiellaceae</taxon>
        <taxon>Exophiala</taxon>
    </lineage>
</organism>
<reference evidence="3 4" key="1">
    <citation type="submission" date="2015-01" db="EMBL/GenBank/DDBJ databases">
        <title>The Genome Sequence of Exophiala sideris CBS121828.</title>
        <authorList>
            <consortium name="The Broad Institute Genomics Platform"/>
            <person name="Cuomo C."/>
            <person name="de Hoog S."/>
            <person name="Gorbushina A."/>
            <person name="Stielow B."/>
            <person name="Teixiera M."/>
            <person name="Abouelleil A."/>
            <person name="Chapman S.B."/>
            <person name="Priest M."/>
            <person name="Young S.K."/>
            <person name="Wortman J."/>
            <person name="Nusbaum C."/>
            <person name="Birren B."/>
        </authorList>
    </citation>
    <scope>NUCLEOTIDE SEQUENCE [LARGE SCALE GENOMIC DNA]</scope>
    <source>
        <strain evidence="3 4">CBS 121828</strain>
    </source>
</reference>
<dbReference type="Proteomes" id="UP000053599">
    <property type="component" value="Unassembled WGS sequence"/>
</dbReference>
<dbReference type="GO" id="GO:0016702">
    <property type="term" value="F:oxidoreductase activity, acting on single donors with incorporation of molecular oxygen, incorporation of two atoms of oxygen"/>
    <property type="evidence" value="ECO:0007669"/>
    <property type="project" value="InterPro"/>
</dbReference>
<evidence type="ECO:0000313" key="3">
    <source>
        <dbReference type="EMBL" id="KIV77505.1"/>
    </source>
</evidence>
<dbReference type="EMBL" id="KN846954">
    <property type="protein sequence ID" value="KIV77505.1"/>
    <property type="molecule type" value="Genomic_DNA"/>
</dbReference>
<evidence type="ECO:0000256" key="2">
    <source>
        <dbReference type="SAM" id="SignalP"/>
    </source>
</evidence>
<dbReference type="SUPFAM" id="SSF49482">
    <property type="entry name" value="Aromatic compound dioxygenase"/>
    <property type="match status" value="1"/>
</dbReference>
<evidence type="ECO:0008006" key="5">
    <source>
        <dbReference type="Google" id="ProtNLM"/>
    </source>
</evidence>
<dbReference type="CDD" id="cd03457">
    <property type="entry name" value="intradiol_dioxygenase_like"/>
    <property type="match status" value="1"/>
</dbReference>
<feature type="compositionally biased region" description="Gly residues" evidence="1">
    <location>
        <begin position="122"/>
        <end position="135"/>
    </location>
</feature>
<name>A0A0D1VNG2_9EURO</name>
<feature type="compositionally biased region" description="Low complexity" evidence="1">
    <location>
        <begin position="103"/>
        <end position="121"/>
    </location>
</feature>
<accession>A0A0D1VNG2</accession>
<feature type="chain" id="PRO_5002235902" description="Intradiol ring-cleavage dioxygenases domain-containing protein" evidence="2">
    <location>
        <begin position="23"/>
        <end position="407"/>
    </location>
</feature>
<feature type="region of interest" description="Disordered" evidence="1">
    <location>
        <begin position="83"/>
        <end position="135"/>
    </location>
</feature>
<dbReference type="OrthoDB" id="121380at2759"/>
<sequence length="407" mass="43382">MVRFNLITVAAAATVFFAAASAHPGHSLDEEIAERSAYLKRGVSNLSHCAEKLQARGHDKRSINRRVAKVQELRDEVLQKRRSLVARQGSETSSSTAVPTDISASGSAPSGAAPSGATGAAPSGGSGGDAGGGSGANISDFGATVANTSHESSLNVTPWTTDYESLIYGNSSCILNPEGEIGPYYVQGEFVRHDITETQPGVPVYLEEQFINVNTCEPITSLYADIWHCNSTGVYGGVIANGNGNENDTANINATFLRGIQKTDSDGVAAWRTIFPGYYSGRATHIHMVTHMNVTLLANDTISGGTVRHIGQVFYDQDLIDYINDNVYPYTTNTITLTDNDEDRVFISETDTDSDPVLNYVLLGEKVEDGLFAWITIGVDPDAEYTTSAASVLTNEGGYSTGNTEVV</sequence>
<dbReference type="AlphaFoldDB" id="A0A0D1VNG2"/>
<protein>
    <recommendedName>
        <fullName evidence="5">Intradiol ring-cleavage dioxygenases domain-containing protein</fullName>
    </recommendedName>
</protein>
<evidence type="ECO:0000256" key="1">
    <source>
        <dbReference type="SAM" id="MobiDB-lite"/>
    </source>
</evidence>
<dbReference type="PANTHER" id="PTHR34315">
    <property type="match status" value="1"/>
</dbReference>
<feature type="signal peptide" evidence="2">
    <location>
        <begin position="1"/>
        <end position="22"/>
    </location>
</feature>
<evidence type="ECO:0000313" key="4">
    <source>
        <dbReference type="Proteomes" id="UP000053599"/>
    </source>
</evidence>